<organism evidence="1 2">
    <name type="scientific">Candidatus Liptonbacteria bacterium RIFCSPLOWO2_01_FULL_45_15</name>
    <dbReference type="NCBI Taxonomy" id="1798649"/>
    <lineage>
        <taxon>Bacteria</taxon>
        <taxon>Candidatus Liptoniibacteriota</taxon>
    </lineage>
</organism>
<accession>A0A1G2CIX5</accession>
<dbReference type="EMBL" id="MHKZ01000021">
    <property type="protein sequence ID" value="OGZ00358.1"/>
    <property type="molecule type" value="Genomic_DNA"/>
</dbReference>
<name>A0A1G2CIX5_9BACT</name>
<reference evidence="1 2" key="1">
    <citation type="journal article" date="2016" name="Nat. Commun.">
        <title>Thousands of microbial genomes shed light on interconnected biogeochemical processes in an aquifer system.</title>
        <authorList>
            <person name="Anantharaman K."/>
            <person name="Brown C.T."/>
            <person name="Hug L.A."/>
            <person name="Sharon I."/>
            <person name="Castelle C.J."/>
            <person name="Probst A.J."/>
            <person name="Thomas B.C."/>
            <person name="Singh A."/>
            <person name="Wilkins M.J."/>
            <person name="Karaoz U."/>
            <person name="Brodie E.L."/>
            <person name="Williams K.H."/>
            <person name="Hubbard S.S."/>
            <person name="Banfield J.F."/>
        </authorList>
    </citation>
    <scope>NUCLEOTIDE SEQUENCE [LARGE SCALE GENOMIC DNA]</scope>
</reference>
<gene>
    <name evidence="1" type="ORF">A3B13_03165</name>
</gene>
<dbReference type="Proteomes" id="UP000176287">
    <property type="component" value="Unassembled WGS sequence"/>
</dbReference>
<sequence>MQNSETKICQNCKELFTIEPDDFSFYEKLNVPPPTFCPDCRQQRRLAWRNDIILSSRNCTLCNKPIVSIYAPDSGMTAYCQKCWWGDGWEPKEYRQDYDPSKSFFEQFIELQRRVPALTMVNDNEIRSINSEYTHDFSLGKNCYMTFVAWKLEDCLYNYYAINCKEVVDALYSMGDCELTYETVYTEKCYGCKYVYYSGLLSNCSFVYDCRDCTDCFMCVGLRHKRYCFKNKQYTKEEYEKILEEYRLDTYSGVERAKEEFKSIYYSSPRRFASLRNCVNCTGDGLTNSKNSKFCFNVQRLENDKWVENSDGPIDSYDLSTGGESSFCYEGITTDNSYHVRFAIFTWKSSEVDYADGCHSSKYLFGCCGLKKAEYCILNKQYTKEKYEKLRTRIIEDMNARPYVDKKGNEYKYGEFFPAELSYFRYNESAAQDYFPLKKDEVKERGWQWQDHFQMTTGKETMKMEDIPESINDTPDSITNAVLACVECGRNYKIVPAELKFYRKVKIPLPRHCFYCRHRARFALSNLHKLWHRNCMCNSQMTNSIEQMAYRNTAEHPHGNGACPNEFETSYAPYRPEIVYCEQCYQAEVV</sequence>
<comment type="caution">
    <text evidence="1">The sequence shown here is derived from an EMBL/GenBank/DDBJ whole genome shotgun (WGS) entry which is preliminary data.</text>
</comment>
<proteinExistence type="predicted"/>
<evidence type="ECO:0000313" key="2">
    <source>
        <dbReference type="Proteomes" id="UP000176287"/>
    </source>
</evidence>
<protein>
    <submittedName>
        <fullName evidence="1">Uncharacterized protein</fullName>
    </submittedName>
</protein>
<dbReference type="STRING" id="1798649.A3B13_03165"/>
<dbReference type="AlphaFoldDB" id="A0A1G2CIX5"/>
<evidence type="ECO:0000313" key="1">
    <source>
        <dbReference type="EMBL" id="OGZ00358.1"/>
    </source>
</evidence>